<dbReference type="OrthoDB" id="799938at2"/>
<dbReference type="Gene3D" id="1.10.1740.10">
    <property type="match status" value="1"/>
</dbReference>
<dbReference type="InterPro" id="IPR013324">
    <property type="entry name" value="RNA_pol_sigma_r3/r4-like"/>
</dbReference>
<dbReference type="AlphaFoldDB" id="A0A4Q7MY87"/>
<evidence type="ECO:0000313" key="7">
    <source>
        <dbReference type="EMBL" id="RZS74171.1"/>
    </source>
</evidence>
<dbReference type="GO" id="GO:0003677">
    <property type="term" value="F:DNA binding"/>
    <property type="evidence" value="ECO:0007669"/>
    <property type="project" value="InterPro"/>
</dbReference>
<dbReference type="Pfam" id="PF08281">
    <property type="entry name" value="Sigma70_r4_2"/>
    <property type="match status" value="1"/>
</dbReference>
<dbReference type="RefSeq" id="WP_130538652.1">
    <property type="nucleotide sequence ID" value="NZ_CP042431.1"/>
</dbReference>
<protein>
    <submittedName>
        <fullName evidence="7">RNA polymerase ECF family sigma subunit</fullName>
    </submittedName>
</protein>
<dbReference type="NCBIfam" id="TIGR02985">
    <property type="entry name" value="Sig70_bacteroi1"/>
    <property type="match status" value="1"/>
</dbReference>
<keyword evidence="8" id="KW-1185">Reference proteome</keyword>
<sequence length="196" mass="23128">MQADWDEQYIKARCSGGDRHAFTLLYSYYFKPLYRHIFLFIQNKETTEEILQNVFVKIWENRTALNEIVHLKPYLYRTARNMLLNHLRKMNTEQKVLRIRSVTESSSENPISDLIDSKDYKRLLQEALGQLPDKRKEIFLLRMEENLSLDEIASKLSISKNVVKKQLYAAIAFIRDYIHRQGGISAGLLMVLIKML</sequence>
<evidence type="ECO:0000259" key="5">
    <source>
        <dbReference type="Pfam" id="PF04542"/>
    </source>
</evidence>
<evidence type="ECO:0000259" key="6">
    <source>
        <dbReference type="Pfam" id="PF08281"/>
    </source>
</evidence>
<dbReference type="NCBIfam" id="TIGR02937">
    <property type="entry name" value="sigma70-ECF"/>
    <property type="match status" value="1"/>
</dbReference>
<gene>
    <name evidence="7" type="ORF">EV199_0015</name>
</gene>
<comment type="caution">
    <text evidence="7">The sequence shown here is derived from an EMBL/GenBank/DDBJ whole genome shotgun (WGS) entry which is preliminary data.</text>
</comment>
<dbReference type="GO" id="GO:0016987">
    <property type="term" value="F:sigma factor activity"/>
    <property type="evidence" value="ECO:0007669"/>
    <property type="project" value="UniProtKB-KW"/>
</dbReference>
<name>A0A4Q7MY87_9BACT</name>
<evidence type="ECO:0000256" key="4">
    <source>
        <dbReference type="ARBA" id="ARBA00023163"/>
    </source>
</evidence>
<dbReference type="InterPro" id="IPR039425">
    <property type="entry name" value="RNA_pol_sigma-70-like"/>
</dbReference>
<accession>A0A4Q7MY87</accession>
<keyword evidence="4" id="KW-0804">Transcription</keyword>
<dbReference type="CDD" id="cd06171">
    <property type="entry name" value="Sigma70_r4"/>
    <property type="match status" value="1"/>
</dbReference>
<organism evidence="7 8">
    <name type="scientific">Pseudobacter ginsenosidimutans</name>
    <dbReference type="NCBI Taxonomy" id="661488"/>
    <lineage>
        <taxon>Bacteria</taxon>
        <taxon>Pseudomonadati</taxon>
        <taxon>Bacteroidota</taxon>
        <taxon>Chitinophagia</taxon>
        <taxon>Chitinophagales</taxon>
        <taxon>Chitinophagaceae</taxon>
        <taxon>Pseudobacter</taxon>
    </lineage>
</organism>
<dbReference type="PANTHER" id="PTHR43133:SF46">
    <property type="entry name" value="RNA POLYMERASE SIGMA-70 FACTOR ECF SUBFAMILY"/>
    <property type="match status" value="1"/>
</dbReference>
<evidence type="ECO:0000256" key="3">
    <source>
        <dbReference type="ARBA" id="ARBA00023082"/>
    </source>
</evidence>
<proteinExistence type="inferred from homology"/>
<keyword evidence="3" id="KW-0731">Sigma factor</keyword>
<reference evidence="7 8" key="1">
    <citation type="submission" date="2019-02" db="EMBL/GenBank/DDBJ databases">
        <title>Genomic Encyclopedia of Type Strains, Phase IV (KMG-IV): sequencing the most valuable type-strain genomes for metagenomic binning, comparative biology and taxonomic classification.</title>
        <authorList>
            <person name="Goeker M."/>
        </authorList>
    </citation>
    <scope>NUCLEOTIDE SEQUENCE [LARGE SCALE GENOMIC DNA]</scope>
    <source>
        <strain evidence="7 8">DSM 18116</strain>
    </source>
</reference>
<dbReference type="InterPro" id="IPR036388">
    <property type="entry name" value="WH-like_DNA-bd_sf"/>
</dbReference>
<feature type="domain" description="RNA polymerase sigma factor 70 region 4 type 2" evidence="6">
    <location>
        <begin position="122"/>
        <end position="172"/>
    </location>
</feature>
<comment type="similarity">
    <text evidence="1">Belongs to the sigma-70 factor family. ECF subfamily.</text>
</comment>
<evidence type="ECO:0000256" key="2">
    <source>
        <dbReference type="ARBA" id="ARBA00023015"/>
    </source>
</evidence>
<dbReference type="Gene3D" id="1.10.10.10">
    <property type="entry name" value="Winged helix-like DNA-binding domain superfamily/Winged helix DNA-binding domain"/>
    <property type="match status" value="1"/>
</dbReference>
<dbReference type="GO" id="GO:0006352">
    <property type="term" value="P:DNA-templated transcription initiation"/>
    <property type="evidence" value="ECO:0007669"/>
    <property type="project" value="InterPro"/>
</dbReference>
<feature type="domain" description="RNA polymerase sigma-70 region 2" evidence="5">
    <location>
        <begin position="25"/>
        <end position="89"/>
    </location>
</feature>
<evidence type="ECO:0000313" key="8">
    <source>
        <dbReference type="Proteomes" id="UP000293874"/>
    </source>
</evidence>
<dbReference type="InterPro" id="IPR007627">
    <property type="entry name" value="RNA_pol_sigma70_r2"/>
</dbReference>
<keyword evidence="2" id="KW-0805">Transcription regulation</keyword>
<dbReference type="SUPFAM" id="SSF88659">
    <property type="entry name" value="Sigma3 and sigma4 domains of RNA polymerase sigma factors"/>
    <property type="match status" value="1"/>
</dbReference>
<dbReference type="InterPro" id="IPR014327">
    <property type="entry name" value="RNA_pol_sigma70_bacteroid"/>
</dbReference>
<dbReference type="InterPro" id="IPR013325">
    <property type="entry name" value="RNA_pol_sigma_r2"/>
</dbReference>
<dbReference type="Pfam" id="PF04542">
    <property type="entry name" value="Sigma70_r2"/>
    <property type="match status" value="1"/>
</dbReference>
<dbReference type="EMBL" id="SGXA01000001">
    <property type="protein sequence ID" value="RZS74171.1"/>
    <property type="molecule type" value="Genomic_DNA"/>
</dbReference>
<dbReference type="SUPFAM" id="SSF88946">
    <property type="entry name" value="Sigma2 domain of RNA polymerase sigma factors"/>
    <property type="match status" value="1"/>
</dbReference>
<dbReference type="InterPro" id="IPR014284">
    <property type="entry name" value="RNA_pol_sigma-70_dom"/>
</dbReference>
<dbReference type="PANTHER" id="PTHR43133">
    <property type="entry name" value="RNA POLYMERASE ECF-TYPE SIGMA FACTO"/>
    <property type="match status" value="1"/>
</dbReference>
<evidence type="ECO:0000256" key="1">
    <source>
        <dbReference type="ARBA" id="ARBA00010641"/>
    </source>
</evidence>
<dbReference type="InterPro" id="IPR013249">
    <property type="entry name" value="RNA_pol_sigma70_r4_t2"/>
</dbReference>
<dbReference type="Proteomes" id="UP000293874">
    <property type="component" value="Unassembled WGS sequence"/>
</dbReference>